<keyword evidence="7" id="KW-0067">ATP-binding</keyword>
<evidence type="ECO:0000256" key="5">
    <source>
        <dbReference type="ARBA" id="ARBA00022741"/>
    </source>
</evidence>
<evidence type="ECO:0000259" key="14">
    <source>
        <dbReference type="PROSITE" id="PS50112"/>
    </source>
</evidence>
<dbReference type="SMART" id="SM00086">
    <property type="entry name" value="PAC"/>
    <property type="match status" value="1"/>
</dbReference>
<dbReference type="Gene3D" id="1.10.287.130">
    <property type="match status" value="1"/>
</dbReference>
<evidence type="ECO:0000256" key="7">
    <source>
        <dbReference type="ARBA" id="ARBA00022840"/>
    </source>
</evidence>
<dbReference type="Pfam" id="PF00512">
    <property type="entry name" value="HisKA"/>
    <property type="match status" value="1"/>
</dbReference>
<gene>
    <name evidence="16" type="ORF">KL86DPRO_10446</name>
</gene>
<keyword evidence="8" id="KW-0902">Two-component regulatory system</keyword>
<dbReference type="Pfam" id="PF01590">
    <property type="entry name" value="GAF"/>
    <property type="match status" value="1"/>
</dbReference>
<dbReference type="InterPro" id="IPR036097">
    <property type="entry name" value="HisK_dim/P_sf"/>
</dbReference>
<evidence type="ECO:0000256" key="10">
    <source>
        <dbReference type="ARBA" id="ARBA00068150"/>
    </source>
</evidence>
<dbReference type="Gene3D" id="3.30.450.40">
    <property type="match status" value="1"/>
</dbReference>
<evidence type="ECO:0000259" key="15">
    <source>
        <dbReference type="PROSITE" id="PS50113"/>
    </source>
</evidence>
<keyword evidence="6 16" id="KW-0418">Kinase</keyword>
<dbReference type="NCBIfam" id="TIGR00229">
    <property type="entry name" value="sensory_box"/>
    <property type="match status" value="1"/>
</dbReference>
<sequence>METESELTASAQKLNDALARITKTPALTAGILKDATEVIAREGCLALGTTRVGIWRVNHEKKQLESITSYSALDHRHTVQENFPFLDRMYYIELLSTERLIIINDSSTDTVLPNLQETYGPELSSLLDAPIRVGGELVGVVCIEQFHTVRHWTMAEQNFASSLADFTALAMESAERHQAMQELAVSKRRTETLMSNLPGMVYQCLNDPPNFTFTFVSEGCLPLTGYAPEELLHNNALKFFDMIHPDDVGPLEEANKTTLSAGLPLETTFRMVMKDGSVKWIWERSRVVEFNANGTPRLLEGFYTDITEQRRLEAAELANRAKSEFLANMSHEIRTPMNAILGMADLAIRQNPPENTLEYLRNINAAANSLLTIINDILDFSKIEARAVEIVPEPYHVVSFINDVVTLINVRIGDKPIEFIIEDSPDLPCVLVGDCARLKQIMINLLTNAVKFTRSGSITLALEAVPVGDGGTVLLKGSVTDTGIGIKREDLPLLFENFSQLDTKKNRNVEGTGLGLAITKNLLELMGGSISVTSEYGKGSCFSFELVQTVADPAPAVRVGKNDRRVGVWLDNARKSDSLVRKLTALGVEARAVDGPGDFGGFTDIFFDYGNMEKIPVETLKDVRLIGLSRNYLDNQGTPANVYAVFVPLTSAATARLFEGDCAGSCCLAPAARCGLRVRNARVLVVDDNEMNLIIAQGILEEYGVQVETAVSGQDALRLVAENEYDIVFMDHMMPEMDGVEAAAFIRKMPGERFRALPIVALTANAVGDVRAMFLNSGMNDFLSKPLDVRELERSLREWLPGEKWEYSA</sequence>
<dbReference type="InterPro" id="IPR000700">
    <property type="entry name" value="PAS-assoc_C"/>
</dbReference>
<dbReference type="Gene3D" id="3.30.565.10">
    <property type="entry name" value="Histidine kinase-like ATPase, C-terminal domain"/>
    <property type="match status" value="1"/>
</dbReference>
<dbReference type="PROSITE" id="PS50110">
    <property type="entry name" value="RESPONSE_REGULATORY"/>
    <property type="match status" value="1"/>
</dbReference>
<evidence type="ECO:0000256" key="8">
    <source>
        <dbReference type="ARBA" id="ARBA00023012"/>
    </source>
</evidence>
<feature type="domain" description="Response regulatory" evidence="13">
    <location>
        <begin position="682"/>
        <end position="800"/>
    </location>
</feature>
<dbReference type="GO" id="GO:0000155">
    <property type="term" value="F:phosphorelay sensor kinase activity"/>
    <property type="evidence" value="ECO:0007669"/>
    <property type="project" value="InterPro"/>
</dbReference>
<dbReference type="PROSITE" id="PS50113">
    <property type="entry name" value="PAC"/>
    <property type="match status" value="1"/>
</dbReference>
<dbReference type="SUPFAM" id="SSF55785">
    <property type="entry name" value="PYP-like sensor domain (PAS domain)"/>
    <property type="match status" value="1"/>
</dbReference>
<evidence type="ECO:0000256" key="6">
    <source>
        <dbReference type="ARBA" id="ARBA00022777"/>
    </source>
</evidence>
<dbReference type="AlphaFoldDB" id="A0A212J186"/>
<evidence type="ECO:0000256" key="3">
    <source>
        <dbReference type="ARBA" id="ARBA00022553"/>
    </source>
</evidence>
<dbReference type="PANTHER" id="PTHR45339:SF1">
    <property type="entry name" value="HYBRID SIGNAL TRANSDUCTION HISTIDINE KINASE J"/>
    <property type="match status" value="1"/>
</dbReference>
<proteinExistence type="predicted"/>
<dbReference type="EC" id="2.7.13.3" evidence="2"/>
<evidence type="ECO:0000259" key="13">
    <source>
        <dbReference type="PROSITE" id="PS50110"/>
    </source>
</evidence>
<dbReference type="GO" id="GO:0005524">
    <property type="term" value="F:ATP binding"/>
    <property type="evidence" value="ECO:0007669"/>
    <property type="project" value="UniProtKB-KW"/>
</dbReference>
<dbReference type="PROSITE" id="PS50109">
    <property type="entry name" value="HIS_KIN"/>
    <property type="match status" value="1"/>
</dbReference>
<evidence type="ECO:0000256" key="2">
    <source>
        <dbReference type="ARBA" id="ARBA00012438"/>
    </source>
</evidence>
<accession>A0A212J186</accession>
<dbReference type="SUPFAM" id="SSF55781">
    <property type="entry name" value="GAF domain-like"/>
    <property type="match status" value="1"/>
</dbReference>
<dbReference type="SMART" id="SM00065">
    <property type="entry name" value="GAF"/>
    <property type="match status" value="1"/>
</dbReference>
<dbReference type="PROSITE" id="PS50112">
    <property type="entry name" value="PAS"/>
    <property type="match status" value="1"/>
</dbReference>
<dbReference type="SMART" id="SM00448">
    <property type="entry name" value="REC"/>
    <property type="match status" value="1"/>
</dbReference>
<keyword evidence="3 11" id="KW-0597">Phosphoprotein</keyword>
<feature type="domain" description="PAC" evidence="15">
    <location>
        <begin position="265"/>
        <end position="318"/>
    </location>
</feature>
<dbReference type="SUPFAM" id="SSF55874">
    <property type="entry name" value="ATPase domain of HSP90 chaperone/DNA topoisomerase II/histidine kinase"/>
    <property type="match status" value="1"/>
</dbReference>
<dbReference type="InterPro" id="IPR003661">
    <property type="entry name" value="HisK_dim/P_dom"/>
</dbReference>
<dbReference type="InterPro" id="IPR001610">
    <property type="entry name" value="PAC"/>
</dbReference>
<evidence type="ECO:0000256" key="11">
    <source>
        <dbReference type="PROSITE-ProRule" id="PRU00169"/>
    </source>
</evidence>
<dbReference type="SMART" id="SM00091">
    <property type="entry name" value="PAS"/>
    <property type="match status" value="1"/>
</dbReference>
<dbReference type="InterPro" id="IPR036890">
    <property type="entry name" value="HATPase_C_sf"/>
</dbReference>
<dbReference type="PRINTS" id="PR00344">
    <property type="entry name" value="BCTRLSENSOR"/>
</dbReference>
<organism evidence="16">
    <name type="scientific">uncultured delta proteobacterium</name>
    <dbReference type="NCBI Taxonomy" id="34034"/>
    <lineage>
        <taxon>Bacteria</taxon>
        <taxon>Deltaproteobacteria</taxon>
        <taxon>environmental samples</taxon>
    </lineage>
</organism>
<dbReference type="InterPro" id="IPR011006">
    <property type="entry name" value="CheY-like_superfamily"/>
</dbReference>
<dbReference type="Gene3D" id="3.30.450.20">
    <property type="entry name" value="PAS domain"/>
    <property type="match status" value="1"/>
</dbReference>
<dbReference type="FunFam" id="3.30.565.10:FF:000010">
    <property type="entry name" value="Sensor histidine kinase RcsC"/>
    <property type="match status" value="1"/>
</dbReference>
<dbReference type="InterPro" id="IPR003594">
    <property type="entry name" value="HATPase_dom"/>
</dbReference>
<dbReference type="InterPro" id="IPR013655">
    <property type="entry name" value="PAS_fold_3"/>
</dbReference>
<dbReference type="Pfam" id="PF00072">
    <property type="entry name" value="Response_reg"/>
    <property type="match status" value="1"/>
</dbReference>
<dbReference type="CDD" id="cd17546">
    <property type="entry name" value="REC_hyHK_CKI1_RcsC-like"/>
    <property type="match status" value="1"/>
</dbReference>
<evidence type="ECO:0000256" key="1">
    <source>
        <dbReference type="ARBA" id="ARBA00000085"/>
    </source>
</evidence>
<dbReference type="InterPro" id="IPR029016">
    <property type="entry name" value="GAF-like_dom_sf"/>
</dbReference>
<comment type="subunit">
    <text evidence="9">At low DSF concentrations, interacts with RpfF.</text>
</comment>
<dbReference type="Pfam" id="PF08447">
    <property type="entry name" value="PAS_3"/>
    <property type="match status" value="1"/>
</dbReference>
<dbReference type="InterPro" id="IPR000014">
    <property type="entry name" value="PAS"/>
</dbReference>
<dbReference type="SUPFAM" id="SSF47384">
    <property type="entry name" value="Homodimeric domain of signal transducing histidine kinase"/>
    <property type="match status" value="1"/>
</dbReference>
<name>A0A212J186_9DELT</name>
<dbReference type="EMBL" id="FLUQ01000001">
    <property type="protein sequence ID" value="SBV92935.1"/>
    <property type="molecule type" value="Genomic_DNA"/>
</dbReference>
<dbReference type="CDD" id="cd00082">
    <property type="entry name" value="HisKA"/>
    <property type="match status" value="1"/>
</dbReference>
<dbReference type="InterPro" id="IPR035965">
    <property type="entry name" value="PAS-like_dom_sf"/>
</dbReference>
<feature type="domain" description="PAS" evidence="14">
    <location>
        <begin position="186"/>
        <end position="262"/>
    </location>
</feature>
<dbReference type="InterPro" id="IPR005467">
    <property type="entry name" value="His_kinase_dom"/>
</dbReference>
<feature type="domain" description="Histidine kinase" evidence="12">
    <location>
        <begin position="328"/>
        <end position="550"/>
    </location>
</feature>
<dbReference type="SMART" id="SM00388">
    <property type="entry name" value="HisKA"/>
    <property type="match status" value="1"/>
</dbReference>
<dbReference type="FunFam" id="1.10.287.130:FF:000002">
    <property type="entry name" value="Two-component osmosensing histidine kinase"/>
    <property type="match status" value="1"/>
</dbReference>
<evidence type="ECO:0000256" key="4">
    <source>
        <dbReference type="ARBA" id="ARBA00022679"/>
    </source>
</evidence>
<dbReference type="InterPro" id="IPR003018">
    <property type="entry name" value="GAF"/>
</dbReference>
<evidence type="ECO:0000256" key="9">
    <source>
        <dbReference type="ARBA" id="ARBA00064003"/>
    </source>
</evidence>
<comment type="catalytic activity">
    <reaction evidence="1">
        <text>ATP + protein L-histidine = ADP + protein N-phospho-L-histidine.</text>
        <dbReference type="EC" id="2.7.13.3"/>
    </reaction>
</comment>
<evidence type="ECO:0000313" key="16">
    <source>
        <dbReference type="EMBL" id="SBV92935.1"/>
    </source>
</evidence>
<dbReference type="CDD" id="cd00130">
    <property type="entry name" value="PAS"/>
    <property type="match status" value="1"/>
</dbReference>
<reference evidence="16" key="1">
    <citation type="submission" date="2016-04" db="EMBL/GenBank/DDBJ databases">
        <authorList>
            <person name="Evans L.H."/>
            <person name="Alamgir A."/>
            <person name="Owens N."/>
            <person name="Weber N.D."/>
            <person name="Virtaneva K."/>
            <person name="Barbian K."/>
            <person name="Babar A."/>
            <person name="Rosenke K."/>
        </authorList>
    </citation>
    <scope>NUCLEOTIDE SEQUENCE</scope>
    <source>
        <strain evidence="16">86</strain>
    </source>
</reference>
<evidence type="ECO:0000259" key="12">
    <source>
        <dbReference type="PROSITE" id="PS50109"/>
    </source>
</evidence>
<feature type="modified residue" description="4-aspartylphosphate" evidence="11">
    <location>
        <position position="731"/>
    </location>
</feature>
<keyword evidence="4 16" id="KW-0808">Transferase</keyword>
<dbReference type="CDD" id="cd16922">
    <property type="entry name" value="HATPase_EvgS-ArcB-TorS-like"/>
    <property type="match status" value="1"/>
</dbReference>
<keyword evidence="5" id="KW-0547">Nucleotide-binding</keyword>
<dbReference type="Pfam" id="PF02518">
    <property type="entry name" value="HATPase_c"/>
    <property type="match status" value="1"/>
</dbReference>
<dbReference type="InterPro" id="IPR004358">
    <property type="entry name" value="Sig_transdc_His_kin-like_C"/>
</dbReference>
<dbReference type="Gene3D" id="3.40.50.2300">
    <property type="match status" value="1"/>
</dbReference>
<dbReference type="InterPro" id="IPR001789">
    <property type="entry name" value="Sig_transdc_resp-reg_receiver"/>
</dbReference>
<protein>
    <recommendedName>
        <fullName evidence="10">Sensory/regulatory protein RpfC</fullName>
        <ecNumber evidence="2">2.7.13.3</ecNumber>
    </recommendedName>
</protein>
<dbReference type="SUPFAM" id="SSF52172">
    <property type="entry name" value="CheY-like"/>
    <property type="match status" value="1"/>
</dbReference>
<dbReference type="PANTHER" id="PTHR45339">
    <property type="entry name" value="HYBRID SIGNAL TRANSDUCTION HISTIDINE KINASE J"/>
    <property type="match status" value="1"/>
</dbReference>
<dbReference type="SMART" id="SM00387">
    <property type="entry name" value="HATPase_c"/>
    <property type="match status" value="1"/>
</dbReference>